<proteinExistence type="predicted"/>
<organism evidence="1">
    <name type="scientific">Thermoanaerobaculum aquaticum</name>
    <dbReference type="NCBI Taxonomy" id="1312852"/>
    <lineage>
        <taxon>Bacteria</taxon>
        <taxon>Pseudomonadati</taxon>
        <taxon>Acidobacteriota</taxon>
        <taxon>Thermoanaerobaculia</taxon>
        <taxon>Thermoanaerobaculales</taxon>
        <taxon>Thermoanaerobaculaceae</taxon>
        <taxon>Thermoanaerobaculum</taxon>
    </lineage>
</organism>
<dbReference type="AlphaFoldDB" id="A0A7C2NTE7"/>
<evidence type="ECO:0000313" key="1">
    <source>
        <dbReference type="EMBL" id="HET46580.1"/>
    </source>
</evidence>
<sequence>MACLVGGDGRVLKVYPKVDPATHAQEVLKDLQSLK</sequence>
<protein>
    <submittedName>
        <fullName evidence="1">Bacterioferritin comigratory protein</fullName>
    </submittedName>
</protein>
<comment type="caution">
    <text evidence="1">The sequence shown here is derived from an EMBL/GenBank/DDBJ whole genome shotgun (WGS) entry which is preliminary data.</text>
</comment>
<accession>A0A7C2NTE7</accession>
<dbReference type="EMBL" id="DSMR01000012">
    <property type="protein sequence ID" value="HET46580.1"/>
    <property type="molecule type" value="Genomic_DNA"/>
</dbReference>
<gene>
    <name evidence="1" type="ORF">ENQ31_00205</name>
</gene>
<name>A0A7C2NTE7_9BACT</name>
<reference evidence="1" key="1">
    <citation type="journal article" date="2020" name="mSystems">
        <title>Genome- and Community-Level Interaction Insights into Carbon Utilization and Element Cycling Functions of Hydrothermarchaeota in Hydrothermal Sediment.</title>
        <authorList>
            <person name="Zhou Z."/>
            <person name="Liu Y."/>
            <person name="Xu W."/>
            <person name="Pan J."/>
            <person name="Luo Z.H."/>
            <person name="Li M."/>
        </authorList>
    </citation>
    <scope>NUCLEOTIDE SEQUENCE [LARGE SCALE GENOMIC DNA]</scope>
    <source>
        <strain evidence="1">SpSt-299</strain>
    </source>
</reference>